<dbReference type="Proteomes" id="UP000594638">
    <property type="component" value="Unassembled WGS sequence"/>
</dbReference>
<protein>
    <recommendedName>
        <fullName evidence="2">DUF3741 domain-containing protein</fullName>
    </recommendedName>
</protein>
<accession>A0A8S0T076</accession>
<feature type="compositionally biased region" description="Basic and acidic residues" evidence="1">
    <location>
        <begin position="218"/>
        <end position="227"/>
    </location>
</feature>
<feature type="domain" description="DUF3741" evidence="2">
    <location>
        <begin position="63"/>
        <end position="77"/>
    </location>
</feature>
<evidence type="ECO:0000313" key="3">
    <source>
        <dbReference type="EMBL" id="CAA2998503.1"/>
    </source>
</evidence>
<evidence type="ECO:0000256" key="1">
    <source>
        <dbReference type="SAM" id="MobiDB-lite"/>
    </source>
</evidence>
<dbReference type="EMBL" id="CACTIH010005595">
    <property type="protein sequence ID" value="CAA2998503.1"/>
    <property type="molecule type" value="Genomic_DNA"/>
</dbReference>
<organism evidence="3 4">
    <name type="scientific">Olea europaea subsp. europaea</name>
    <dbReference type="NCBI Taxonomy" id="158383"/>
    <lineage>
        <taxon>Eukaryota</taxon>
        <taxon>Viridiplantae</taxon>
        <taxon>Streptophyta</taxon>
        <taxon>Embryophyta</taxon>
        <taxon>Tracheophyta</taxon>
        <taxon>Spermatophyta</taxon>
        <taxon>Magnoliopsida</taxon>
        <taxon>eudicotyledons</taxon>
        <taxon>Gunneridae</taxon>
        <taxon>Pentapetalae</taxon>
        <taxon>asterids</taxon>
        <taxon>lamiids</taxon>
        <taxon>Lamiales</taxon>
        <taxon>Oleaceae</taxon>
        <taxon>Oleeae</taxon>
        <taxon>Olea</taxon>
    </lineage>
</organism>
<dbReference type="Pfam" id="PF14383">
    <property type="entry name" value="VARLMGL"/>
    <property type="match status" value="1"/>
</dbReference>
<comment type="caution">
    <text evidence="3">The sequence shown here is derived from an EMBL/GenBank/DDBJ whole genome shotgun (WGS) entry which is preliminary data.</text>
</comment>
<evidence type="ECO:0000313" key="4">
    <source>
        <dbReference type="Proteomes" id="UP000594638"/>
    </source>
</evidence>
<proteinExistence type="predicted"/>
<feature type="region of interest" description="Disordered" evidence="1">
    <location>
        <begin position="216"/>
        <end position="242"/>
    </location>
</feature>
<dbReference type="PANTHER" id="PTHR35499">
    <property type="entry name" value="OS05G0128300 PROTEIN"/>
    <property type="match status" value="1"/>
</dbReference>
<dbReference type="OrthoDB" id="1670627at2759"/>
<reference evidence="3 4" key="1">
    <citation type="submission" date="2019-12" db="EMBL/GenBank/DDBJ databases">
        <authorList>
            <person name="Alioto T."/>
            <person name="Alioto T."/>
            <person name="Gomez Garrido J."/>
        </authorList>
    </citation>
    <scope>NUCLEOTIDE SEQUENCE [LARGE SCALE GENOMIC DNA]</scope>
</reference>
<sequence length="395" mass="45476">MANSVDANSAKCFSGVIGRLLCGGSLPTHPSDQFVEYKKCKEVDHPPENALRSDDAKVKAAEAPGVVARLMGLDSIPGDIKPKDRSLASYFRSRSVNSIDFLAQFDVSCKQSPAQHRRVRTAASLSEVPSLDFRGKHDFNVILHFEQVENCKDEPRYQERLEVKKPEVMINYQQAKQKKVLINQNITENPYLMNKSCKKLEDKPKRVHIKKNHISRKTNVDLKERRPAKSHNTKKKENKYKECNPRNSCSFSVFDNIQDYQIHPEATPSEVSPVRQVSNKPLSHCNYEEFKATTGEHDGNKTMKEESSFNIKLLEKICNLTEDDLKKSCWVPDQVLKFEDLEEICFHYGQQIFELLLNQVVDELVLLQLLHRRKEFFSHMHVKQRDLLVHTAETV</sequence>
<dbReference type="InterPro" id="IPR032795">
    <property type="entry name" value="DUF3741-assoc"/>
</dbReference>
<name>A0A8S0T076_OLEEU</name>
<gene>
    <name evidence="3" type="ORF">OLEA9_A047494</name>
</gene>
<dbReference type="Gramene" id="OE9A047494T1">
    <property type="protein sequence ID" value="OE9A047494C1"/>
    <property type="gene ID" value="OE9A047494"/>
</dbReference>
<dbReference type="PANTHER" id="PTHR35499:SF4">
    <property type="entry name" value="ALC-INTERACTING PROTEIN 1"/>
    <property type="match status" value="1"/>
</dbReference>
<keyword evidence="4" id="KW-1185">Reference proteome</keyword>
<evidence type="ECO:0000259" key="2">
    <source>
        <dbReference type="Pfam" id="PF14383"/>
    </source>
</evidence>
<feature type="compositionally biased region" description="Basic residues" evidence="1">
    <location>
        <begin position="228"/>
        <end position="238"/>
    </location>
</feature>
<dbReference type="AlphaFoldDB" id="A0A8S0T076"/>